<gene>
    <name evidence="2" type="ORF">IAD25_04555</name>
</gene>
<sequence length="356" mass="39517">MIKERDKLKGICEEILSCADLSHMAGLAVGVMKGEQVFTEAAGFRNTEAADRLSENAVFHCASISKTFTSTGIMKLVDEKKLNLQDRLVDLLPYLSIADERCEKIRVHHMLSHIAGIHDVKELDWTSHETGAGALKEQALSREVREMILSSDPDEGVFLYSDLGYDLLGLIIQEISGMDFEDFIAENLIKPAGMENTTFLTFERTDGSLTLSDVDKAGMAMPHRRENAGKLALESVYPYSREHAPSSTLTSTVGDLLKWARFNMEKKAVSPGAYEKMWTERVDAPDKGAEMGMGWFVRKQGDLRFIGHEGGDVGFRTSFWMCPQADAAAVILSNTTEAPIELLNEKLYEAVVKGRI</sequence>
<evidence type="ECO:0000313" key="3">
    <source>
        <dbReference type="Proteomes" id="UP000824130"/>
    </source>
</evidence>
<feature type="domain" description="Beta-lactamase-related" evidence="1">
    <location>
        <begin position="23"/>
        <end position="338"/>
    </location>
</feature>
<dbReference type="Pfam" id="PF00144">
    <property type="entry name" value="Beta-lactamase"/>
    <property type="match status" value="1"/>
</dbReference>
<name>A0A9D1SV89_9FIRM</name>
<dbReference type="InterPro" id="IPR012338">
    <property type="entry name" value="Beta-lactam/transpept-like"/>
</dbReference>
<organism evidence="2 3">
    <name type="scientific">Candidatus Allocopromorpha excrementipullorum</name>
    <dbReference type="NCBI Taxonomy" id="2840743"/>
    <lineage>
        <taxon>Bacteria</taxon>
        <taxon>Bacillati</taxon>
        <taxon>Bacillota</taxon>
        <taxon>Clostridia</taxon>
        <taxon>Eubacteriales</taxon>
        <taxon>Eubacteriaceae</taxon>
        <taxon>Eubacteriaceae incertae sedis</taxon>
        <taxon>Candidatus Allocopromorpha</taxon>
    </lineage>
</organism>
<evidence type="ECO:0000259" key="1">
    <source>
        <dbReference type="Pfam" id="PF00144"/>
    </source>
</evidence>
<evidence type="ECO:0000313" key="2">
    <source>
        <dbReference type="EMBL" id="HIU95966.1"/>
    </source>
</evidence>
<reference evidence="2" key="1">
    <citation type="submission" date="2020-10" db="EMBL/GenBank/DDBJ databases">
        <authorList>
            <person name="Gilroy R."/>
        </authorList>
    </citation>
    <scope>NUCLEOTIDE SEQUENCE</scope>
    <source>
        <strain evidence="2">ChiSjej4B22-8349</strain>
    </source>
</reference>
<dbReference type="Gene3D" id="3.40.710.10">
    <property type="entry name" value="DD-peptidase/beta-lactamase superfamily"/>
    <property type="match status" value="1"/>
</dbReference>
<accession>A0A9D1SV89</accession>
<dbReference type="AlphaFoldDB" id="A0A9D1SV89"/>
<dbReference type="SUPFAM" id="SSF56601">
    <property type="entry name" value="beta-lactamase/transpeptidase-like"/>
    <property type="match status" value="1"/>
</dbReference>
<dbReference type="EMBL" id="DVOB01000102">
    <property type="protein sequence ID" value="HIU95966.1"/>
    <property type="molecule type" value="Genomic_DNA"/>
</dbReference>
<protein>
    <submittedName>
        <fullName evidence="2">Beta-lactamase family protein</fullName>
    </submittedName>
</protein>
<dbReference type="PANTHER" id="PTHR46825">
    <property type="entry name" value="D-ALANYL-D-ALANINE-CARBOXYPEPTIDASE/ENDOPEPTIDASE AMPH"/>
    <property type="match status" value="1"/>
</dbReference>
<reference evidence="2" key="2">
    <citation type="journal article" date="2021" name="PeerJ">
        <title>Extensive microbial diversity within the chicken gut microbiome revealed by metagenomics and culture.</title>
        <authorList>
            <person name="Gilroy R."/>
            <person name="Ravi A."/>
            <person name="Getino M."/>
            <person name="Pursley I."/>
            <person name="Horton D.L."/>
            <person name="Alikhan N.F."/>
            <person name="Baker D."/>
            <person name="Gharbi K."/>
            <person name="Hall N."/>
            <person name="Watson M."/>
            <person name="Adriaenssens E.M."/>
            <person name="Foster-Nyarko E."/>
            <person name="Jarju S."/>
            <person name="Secka A."/>
            <person name="Antonio M."/>
            <person name="Oren A."/>
            <person name="Chaudhuri R.R."/>
            <person name="La Ragione R."/>
            <person name="Hildebrand F."/>
            <person name="Pallen M.J."/>
        </authorList>
    </citation>
    <scope>NUCLEOTIDE SEQUENCE</scope>
    <source>
        <strain evidence="2">ChiSjej4B22-8349</strain>
    </source>
</reference>
<comment type="caution">
    <text evidence="2">The sequence shown here is derived from an EMBL/GenBank/DDBJ whole genome shotgun (WGS) entry which is preliminary data.</text>
</comment>
<proteinExistence type="predicted"/>
<dbReference type="Proteomes" id="UP000824130">
    <property type="component" value="Unassembled WGS sequence"/>
</dbReference>
<dbReference type="InterPro" id="IPR001466">
    <property type="entry name" value="Beta-lactam-related"/>
</dbReference>
<dbReference type="PANTHER" id="PTHR46825:SF9">
    <property type="entry name" value="BETA-LACTAMASE-RELATED DOMAIN-CONTAINING PROTEIN"/>
    <property type="match status" value="1"/>
</dbReference>
<dbReference type="InterPro" id="IPR050491">
    <property type="entry name" value="AmpC-like"/>
</dbReference>